<feature type="chain" id="PRO_5046425089" description="DUF928 domain-containing protein" evidence="1">
    <location>
        <begin position="20"/>
        <end position="365"/>
    </location>
</feature>
<organism evidence="2 3">
    <name type="scientific">Chitinophaga chungangae</name>
    <dbReference type="NCBI Taxonomy" id="2821488"/>
    <lineage>
        <taxon>Bacteria</taxon>
        <taxon>Pseudomonadati</taxon>
        <taxon>Bacteroidota</taxon>
        <taxon>Chitinophagia</taxon>
        <taxon>Chitinophagales</taxon>
        <taxon>Chitinophagaceae</taxon>
        <taxon>Chitinophaga</taxon>
    </lineage>
</organism>
<evidence type="ECO:0000313" key="2">
    <source>
        <dbReference type="EMBL" id="MBO9154067.1"/>
    </source>
</evidence>
<dbReference type="RefSeq" id="WP_209147187.1">
    <property type="nucleotide sequence ID" value="NZ_JAGHKP010000003.1"/>
</dbReference>
<gene>
    <name evidence="2" type="ORF">J7I43_17700</name>
</gene>
<evidence type="ECO:0000256" key="1">
    <source>
        <dbReference type="SAM" id="SignalP"/>
    </source>
</evidence>
<sequence>MKRYFFTLAVLLLPFFSMAQLSVTFMPETQGRTLEGLMMARIMNGETQRRPVFMVIRVTEATAGLITEGRTASFDVNPGLNSIPPSAAYNMSWTFGQHAAATVLRQSHYFTEGEYEYCYELYENDGNKPGALAGEQCFNYLLEPFSPLMLTEPYDGDQICEKRPTLFWQPMLPAIPGMMYRLSLVEVKPGQAKAEALHYNMPVIQQINIPTPMLFYPPLSRELEEGKRYAWQVLATRNEMILGRSEIWDFEVKCLDSTAKKPAESFRNIEDLARGNFYIAEGDIRFAVHNSYDKAALSYTIQCITKPEEKPEKLPKVQLNRGRNEVIIDLRDSRGFTDGYYYILNLKLPNGESRSLRFMYKEEVE</sequence>
<feature type="signal peptide" evidence="1">
    <location>
        <begin position="1"/>
        <end position="19"/>
    </location>
</feature>
<name>A0ABS3YH97_9BACT</name>
<reference evidence="3" key="1">
    <citation type="submission" date="2021-03" db="EMBL/GenBank/DDBJ databases">
        <title>Assistant Professor.</title>
        <authorList>
            <person name="Huq M.A."/>
        </authorList>
    </citation>
    <scope>NUCLEOTIDE SEQUENCE [LARGE SCALE GENOMIC DNA]</scope>
    <source>
        <strain evidence="3">MAH-28</strain>
    </source>
</reference>
<comment type="caution">
    <text evidence="2">The sequence shown here is derived from an EMBL/GenBank/DDBJ whole genome shotgun (WGS) entry which is preliminary data.</text>
</comment>
<keyword evidence="3" id="KW-1185">Reference proteome</keyword>
<evidence type="ECO:0000313" key="3">
    <source>
        <dbReference type="Proteomes" id="UP000679126"/>
    </source>
</evidence>
<proteinExistence type="predicted"/>
<evidence type="ECO:0008006" key="4">
    <source>
        <dbReference type="Google" id="ProtNLM"/>
    </source>
</evidence>
<dbReference type="EMBL" id="JAGHKP010000003">
    <property type="protein sequence ID" value="MBO9154067.1"/>
    <property type="molecule type" value="Genomic_DNA"/>
</dbReference>
<protein>
    <recommendedName>
        <fullName evidence="4">DUF928 domain-containing protein</fullName>
    </recommendedName>
</protein>
<keyword evidence="1" id="KW-0732">Signal</keyword>
<accession>A0ABS3YH97</accession>
<dbReference type="Proteomes" id="UP000679126">
    <property type="component" value="Unassembled WGS sequence"/>
</dbReference>